<keyword evidence="1" id="KW-0472">Membrane</keyword>
<name>A0A834Z3B5_TETSI</name>
<evidence type="ECO:0000313" key="2">
    <source>
        <dbReference type="EMBL" id="KAF8397463.1"/>
    </source>
</evidence>
<dbReference type="EMBL" id="JABCRI010000011">
    <property type="protein sequence ID" value="KAF8397463.1"/>
    <property type="molecule type" value="Genomic_DNA"/>
</dbReference>
<evidence type="ECO:0000256" key="1">
    <source>
        <dbReference type="SAM" id="Phobius"/>
    </source>
</evidence>
<comment type="caution">
    <text evidence="2">The sequence shown here is derived from an EMBL/GenBank/DDBJ whole genome shotgun (WGS) entry which is preliminary data.</text>
</comment>
<keyword evidence="1" id="KW-0812">Transmembrane</keyword>
<accession>A0A834Z3B5</accession>
<dbReference type="Proteomes" id="UP000655225">
    <property type="component" value="Unassembled WGS sequence"/>
</dbReference>
<gene>
    <name evidence="2" type="ORF">HHK36_016380</name>
</gene>
<dbReference type="OrthoDB" id="422086at2759"/>
<evidence type="ECO:0000313" key="3">
    <source>
        <dbReference type="Proteomes" id="UP000655225"/>
    </source>
</evidence>
<keyword evidence="3" id="KW-1185">Reference proteome</keyword>
<sequence length="94" mass="10071">MVWHISHFNCGNKMDSFTTSASTLEAKLTSCPISTATLNGNTIYASTMLLFASYCVAVRALLSSLFVTVVCLIILRAEAKTGGGFDDGDIWGEI</sequence>
<feature type="transmembrane region" description="Helical" evidence="1">
    <location>
        <begin position="51"/>
        <end position="75"/>
    </location>
</feature>
<proteinExistence type="predicted"/>
<organism evidence="2 3">
    <name type="scientific">Tetracentron sinense</name>
    <name type="common">Spur-leaf</name>
    <dbReference type="NCBI Taxonomy" id="13715"/>
    <lineage>
        <taxon>Eukaryota</taxon>
        <taxon>Viridiplantae</taxon>
        <taxon>Streptophyta</taxon>
        <taxon>Embryophyta</taxon>
        <taxon>Tracheophyta</taxon>
        <taxon>Spermatophyta</taxon>
        <taxon>Magnoliopsida</taxon>
        <taxon>Trochodendrales</taxon>
        <taxon>Trochodendraceae</taxon>
        <taxon>Tetracentron</taxon>
    </lineage>
</organism>
<keyword evidence="1" id="KW-1133">Transmembrane helix</keyword>
<reference evidence="2 3" key="1">
    <citation type="submission" date="2020-04" db="EMBL/GenBank/DDBJ databases">
        <title>Plant Genome Project.</title>
        <authorList>
            <person name="Zhang R.-G."/>
        </authorList>
    </citation>
    <scope>NUCLEOTIDE SEQUENCE [LARGE SCALE GENOMIC DNA]</scope>
    <source>
        <strain evidence="2">YNK0</strain>
        <tissue evidence="2">Leaf</tissue>
    </source>
</reference>
<protein>
    <submittedName>
        <fullName evidence="2">Uncharacterized protein</fullName>
    </submittedName>
</protein>
<dbReference type="AlphaFoldDB" id="A0A834Z3B5"/>